<dbReference type="InterPro" id="IPR003593">
    <property type="entry name" value="AAA+_ATPase"/>
</dbReference>
<dbReference type="InterPro" id="IPR003439">
    <property type="entry name" value="ABC_transporter-like_ATP-bd"/>
</dbReference>
<dbReference type="STRING" id="498211.CJA_3440"/>
<evidence type="ECO:0000313" key="7">
    <source>
        <dbReference type="Proteomes" id="UP000001036"/>
    </source>
</evidence>
<dbReference type="InterPro" id="IPR017871">
    <property type="entry name" value="ABC_transporter-like_CS"/>
</dbReference>
<keyword evidence="7" id="KW-1185">Reference proteome</keyword>
<dbReference type="GO" id="GO:0016887">
    <property type="term" value="F:ATP hydrolysis activity"/>
    <property type="evidence" value="ECO:0007669"/>
    <property type="project" value="InterPro"/>
</dbReference>
<gene>
    <name evidence="6" type="primary">wzt</name>
    <name evidence="6" type="ordered locus">CJA_3440</name>
</gene>
<dbReference type="GO" id="GO:0005524">
    <property type="term" value="F:ATP binding"/>
    <property type="evidence" value="ECO:0007669"/>
    <property type="project" value="UniProtKB-KW"/>
</dbReference>
<dbReference type="Proteomes" id="UP000001036">
    <property type="component" value="Chromosome"/>
</dbReference>
<evidence type="ECO:0000256" key="1">
    <source>
        <dbReference type="ARBA" id="ARBA00005417"/>
    </source>
</evidence>
<evidence type="ECO:0000256" key="4">
    <source>
        <dbReference type="ARBA" id="ARBA00022840"/>
    </source>
</evidence>
<keyword evidence="3" id="KW-0547">Nucleotide-binding</keyword>
<dbReference type="SMART" id="SM00382">
    <property type="entry name" value="AAA"/>
    <property type="match status" value="1"/>
</dbReference>
<dbReference type="RefSeq" id="WP_012489015.1">
    <property type="nucleotide sequence ID" value="NC_010995.1"/>
</dbReference>
<name>B3PFY6_CELJU</name>
<dbReference type="InterPro" id="IPR015860">
    <property type="entry name" value="ABC_transpr_TagH-like"/>
</dbReference>
<dbReference type="eggNOG" id="COG1134">
    <property type="taxonomic scope" value="Bacteria"/>
</dbReference>
<dbReference type="CDD" id="cd03220">
    <property type="entry name" value="ABC_KpsT_Wzt"/>
    <property type="match status" value="1"/>
</dbReference>
<evidence type="ECO:0000313" key="6">
    <source>
        <dbReference type="EMBL" id="ACE85623.1"/>
    </source>
</evidence>
<keyword evidence="4" id="KW-0067">ATP-binding</keyword>
<dbReference type="KEGG" id="cja:CJA_3440"/>
<evidence type="ECO:0000259" key="5">
    <source>
        <dbReference type="PROSITE" id="PS50893"/>
    </source>
</evidence>
<reference evidence="6 7" key="1">
    <citation type="journal article" date="2008" name="J. Bacteriol.">
        <title>Insights into plant cell wall degradation from the genome sequence of the soil bacterium Cellvibrio japonicus.</title>
        <authorList>
            <person name="Deboy R.T."/>
            <person name="Mongodin E.F."/>
            <person name="Fouts D.E."/>
            <person name="Tailford L.E."/>
            <person name="Khouri H."/>
            <person name="Emerson J.B."/>
            <person name="Mohamoud Y."/>
            <person name="Watkins K."/>
            <person name="Henrissat B."/>
            <person name="Gilbert H.J."/>
            <person name="Nelson K.E."/>
        </authorList>
    </citation>
    <scope>NUCLEOTIDE SEQUENCE [LARGE SCALE GENOMIC DNA]</scope>
    <source>
        <strain evidence="6 7">Ueda107</strain>
    </source>
</reference>
<keyword evidence="2" id="KW-0813">Transport</keyword>
<dbReference type="GO" id="GO:0016020">
    <property type="term" value="C:membrane"/>
    <property type="evidence" value="ECO:0007669"/>
    <property type="project" value="InterPro"/>
</dbReference>
<accession>B3PFY6</accession>
<dbReference type="PROSITE" id="PS00211">
    <property type="entry name" value="ABC_TRANSPORTER_1"/>
    <property type="match status" value="1"/>
</dbReference>
<dbReference type="EMBL" id="CP000934">
    <property type="protein sequence ID" value="ACE85623.1"/>
    <property type="molecule type" value="Genomic_DNA"/>
</dbReference>
<feature type="domain" description="ABC transporter" evidence="5">
    <location>
        <begin position="8"/>
        <end position="234"/>
    </location>
</feature>
<evidence type="ECO:0000256" key="2">
    <source>
        <dbReference type="ARBA" id="ARBA00022448"/>
    </source>
</evidence>
<sequence>MSQSSIILRAENVSLTYKSRTGFLSSFTHQALKGITFELEKGETIGILGKNGGGKSSLLRILAGIINPTGGQVICPPQTTRALLTLGLGFMPNISGRENAIYSAMLQGASRKKAKAIIPAIEEFAELGEFFDQPVDTYSSGMKARLGFATAIMAEVDILFIDEVLSVGDTHFRQKAEAAMLNKLKGEQTCVFVSHNSDQVNRVCSRAIWIEGGSIKEQGDTATVAHHYNLFMQS</sequence>
<dbReference type="Gene3D" id="3.40.50.300">
    <property type="entry name" value="P-loop containing nucleotide triphosphate hydrolases"/>
    <property type="match status" value="1"/>
</dbReference>
<evidence type="ECO:0000256" key="3">
    <source>
        <dbReference type="ARBA" id="ARBA00022741"/>
    </source>
</evidence>
<dbReference type="Pfam" id="PF00005">
    <property type="entry name" value="ABC_tran"/>
    <property type="match status" value="1"/>
</dbReference>
<comment type="similarity">
    <text evidence="1">Belongs to the ABC transporter superfamily.</text>
</comment>
<dbReference type="AlphaFoldDB" id="B3PFY6"/>
<protein>
    <submittedName>
        <fullName evidence="6">Wzt</fullName>
    </submittedName>
</protein>
<organism evidence="6 7">
    <name type="scientific">Cellvibrio japonicus (strain Ueda107)</name>
    <name type="common">Pseudomonas fluorescens subsp. cellulosa</name>
    <dbReference type="NCBI Taxonomy" id="498211"/>
    <lineage>
        <taxon>Bacteria</taxon>
        <taxon>Pseudomonadati</taxon>
        <taxon>Pseudomonadota</taxon>
        <taxon>Gammaproteobacteria</taxon>
        <taxon>Cellvibrionales</taxon>
        <taxon>Cellvibrionaceae</taxon>
        <taxon>Cellvibrio</taxon>
    </lineage>
</organism>
<dbReference type="OrthoDB" id="9778870at2"/>
<proteinExistence type="inferred from homology"/>
<dbReference type="GO" id="GO:0140359">
    <property type="term" value="F:ABC-type transporter activity"/>
    <property type="evidence" value="ECO:0007669"/>
    <property type="project" value="InterPro"/>
</dbReference>
<dbReference type="PANTHER" id="PTHR46743">
    <property type="entry name" value="TEICHOIC ACIDS EXPORT ATP-BINDING PROTEIN TAGH"/>
    <property type="match status" value="1"/>
</dbReference>
<dbReference type="PANTHER" id="PTHR46743:SF2">
    <property type="entry name" value="TEICHOIC ACIDS EXPORT ATP-BINDING PROTEIN TAGH"/>
    <property type="match status" value="1"/>
</dbReference>
<dbReference type="HOGENOM" id="CLU_000604_1_2_6"/>
<dbReference type="SUPFAM" id="SSF52540">
    <property type="entry name" value="P-loop containing nucleoside triphosphate hydrolases"/>
    <property type="match status" value="1"/>
</dbReference>
<dbReference type="InterPro" id="IPR027417">
    <property type="entry name" value="P-loop_NTPase"/>
</dbReference>
<dbReference type="PROSITE" id="PS50893">
    <property type="entry name" value="ABC_TRANSPORTER_2"/>
    <property type="match status" value="1"/>
</dbReference>
<dbReference type="InterPro" id="IPR050683">
    <property type="entry name" value="Bact_Polysacc_Export_ATP-bd"/>
</dbReference>